<dbReference type="EMBL" id="JBBMFE010000008">
    <property type="protein sequence ID" value="MEQ2472854.1"/>
    <property type="molecule type" value="Genomic_DNA"/>
</dbReference>
<evidence type="ECO:0000256" key="1">
    <source>
        <dbReference type="ARBA" id="ARBA00004167"/>
    </source>
</evidence>
<dbReference type="Gene3D" id="1.20.1440.20">
    <property type="entry name" value="LemA-like domain"/>
    <property type="match status" value="1"/>
</dbReference>
<keyword evidence="3" id="KW-0812">Transmembrane</keyword>
<gene>
    <name evidence="6" type="ORF">WMO29_10205</name>
</gene>
<comment type="caution">
    <text evidence="6">The sequence shown here is derived from an EMBL/GenBank/DDBJ whole genome shotgun (WGS) entry which is preliminary data.</text>
</comment>
<evidence type="ECO:0000256" key="3">
    <source>
        <dbReference type="ARBA" id="ARBA00022692"/>
    </source>
</evidence>
<dbReference type="InterPro" id="IPR007156">
    <property type="entry name" value="MamQ_LemA"/>
</dbReference>
<keyword evidence="4" id="KW-1133">Transmembrane helix</keyword>
<dbReference type="Proteomes" id="UP001438008">
    <property type="component" value="Unassembled WGS sequence"/>
</dbReference>
<dbReference type="PANTHER" id="PTHR34478:SF1">
    <property type="entry name" value="PROTEIN LEMA"/>
    <property type="match status" value="1"/>
</dbReference>
<organism evidence="6 7">
    <name type="scientific">Laedolimicola intestinihominis</name>
    <dbReference type="NCBI Taxonomy" id="3133166"/>
    <lineage>
        <taxon>Bacteria</taxon>
        <taxon>Bacillati</taxon>
        <taxon>Bacillota</taxon>
        <taxon>Clostridia</taxon>
        <taxon>Lachnospirales</taxon>
        <taxon>Lachnospiraceae</taxon>
        <taxon>Laedolimicola</taxon>
    </lineage>
</organism>
<keyword evidence="7" id="KW-1185">Reference proteome</keyword>
<evidence type="ECO:0000313" key="7">
    <source>
        <dbReference type="Proteomes" id="UP001438008"/>
    </source>
</evidence>
<name>A0ABV1FIG1_9FIRM</name>
<evidence type="ECO:0000256" key="5">
    <source>
        <dbReference type="ARBA" id="ARBA00023136"/>
    </source>
</evidence>
<accession>A0ABV1FIG1</accession>
<evidence type="ECO:0000256" key="2">
    <source>
        <dbReference type="ARBA" id="ARBA00008854"/>
    </source>
</evidence>
<dbReference type="PANTHER" id="PTHR34478">
    <property type="entry name" value="PROTEIN LEMA"/>
    <property type="match status" value="1"/>
</dbReference>
<comment type="subcellular location">
    <subcellularLocation>
        <location evidence="1">Membrane</location>
        <topology evidence="1">Single-pass membrane protein</topology>
    </subcellularLocation>
</comment>
<dbReference type="RefSeq" id="WP_349164698.1">
    <property type="nucleotide sequence ID" value="NZ_JBBMFE010000008.1"/>
</dbReference>
<evidence type="ECO:0000313" key="6">
    <source>
        <dbReference type="EMBL" id="MEQ2472854.1"/>
    </source>
</evidence>
<evidence type="ECO:0000256" key="4">
    <source>
        <dbReference type="ARBA" id="ARBA00022989"/>
    </source>
</evidence>
<keyword evidence="5" id="KW-0472">Membrane</keyword>
<reference evidence="6 7" key="1">
    <citation type="submission" date="2024-03" db="EMBL/GenBank/DDBJ databases">
        <title>Human intestinal bacterial collection.</title>
        <authorList>
            <person name="Pauvert C."/>
            <person name="Hitch T.C.A."/>
            <person name="Clavel T."/>
        </authorList>
    </citation>
    <scope>NUCLEOTIDE SEQUENCE [LARGE SCALE GENOMIC DNA]</scope>
    <source>
        <strain evidence="6 7">CLA-AA-H132</strain>
    </source>
</reference>
<protein>
    <submittedName>
        <fullName evidence="6">LemA family protein</fullName>
    </submittedName>
</protein>
<comment type="similarity">
    <text evidence="2">Belongs to the LemA family.</text>
</comment>
<dbReference type="Pfam" id="PF04011">
    <property type="entry name" value="LemA"/>
    <property type="match status" value="1"/>
</dbReference>
<sequence length="172" mass="19618">MKTGMIVGLLLILLVGWIISAQRRLTPMDENIKNAMGQIGVQLFSRYEAAIALLELLQPYGEELWKTARWLQEKRRTVTAETEPADAAEQGVLLSEAQRILLEAVERCPAAQENKNCRNYLDALDSYGKMLQTSTLIYNDTVSKFNQSIRPFPMNVAARLLHFQKKAYLEMR</sequence>
<proteinExistence type="inferred from homology"/>
<dbReference type="SUPFAM" id="SSF140478">
    <property type="entry name" value="LemA-like"/>
    <property type="match status" value="1"/>
</dbReference>
<dbReference type="InterPro" id="IPR023353">
    <property type="entry name" value="LemA-like_dom_sf"/>
</dbReference>